<comment type="caution">
    <text evidence="1">The sequence shown here is derived from an EMBL/GenBank/DDBJ whole genome shotgun (WGS) entry which is preliminary data.</text>
</comment>
<dbReference type="InterPro" id="IPR051159">
    <property type="entry name" value="Hexapeptide_acetyltransf"/>
</dbReference>
<dbReference type="EC" id="2.3.1.18" evidence="1"/>
<dbReference type="AlphaFoldDB" id="A0A2T0B2A2"/>
<gene>
    <name evidence="1" type="primary">lacA</name>
    <name evidence="1" type="ORF">CLLU_36810</name>
</gene>
<sequence length="85" mass="9419">MIGEFISIRDNDHEFRQNDKNYNQQGFKVKEIIIGNNVWIGAKVTILGGITIRSNSIIGANTLVDRNIPDNTIAGGVPVKIIKKI</sequence>
<dbReference type="SUPFAM" id="SSF51161">
    <property type="entry name" value="Trimeric LpxA-like enzymes"/>
    <property type="match status" value="1"/>
</dbReference>
<dbReference type="InterPro" id="IPR011004">
    <property type="entry name" value="Trimer_LpxA-like_sf"/>
</dbReference>
<dbReference type="GO" id="GO:0008870">
    <property type="term" value="F:galactoside O-acetyltransferase activity"/>
    <property type="evidence" value="ECO:0007669"/>
    <property type="project" value="UniProtKB-EC"/>
</dbReference>
<protein>
    <submittedName>
        <fullName evidence="1">Galactoside O-acetyltransferase</fullName>
        <ecNumber evidence="1">2.3.1.18</ecNumber>
    </submittedName>
</protein>
<proteinExistence type="predicted"/>
<evidence type="ECO:0000313" key="2">
    <source>
        <dbReference type="Proteomes" id="UP000237798"/>
    </source>
</evidence>
<dbReference type="CDD" id="cd04647">
    <property type="entry name" value="LbH_MAT_like"/>
    <property type="match status" value="1"/>
</dbReference>
<keyword evidence="1" id="KW-0012">Acyltransferase</keyword>
<dbReference type="Pfam" id="PF00132">
    <property type="entry name" value="Hexapep"/>
    <property type="match status" value="1"/>
</dbReference>
<dbReference type="Gene3D" id="2.160.10.10">
    <property type="entry name" value="Hexapeptide repeat proteins"/>
    <property type="match status" value="1"/>
</dbReference>
<dbReference type="EMBL" id="PVXP01000141">
    <property type="protein sequence ID" value="PRR78019.1"/>
    <property type="molecule type" value="Genomic_DNA"/>
</dbReference>
<accession>A0A2T0B2A2</accession>
<reference evidence="1 2" key="1">
    <citation type="submission" date="2018-03" db="EMBL/GenBank/DDBJ databases">
        <title>Genome sequence of Clostridium luticellarii DSM 29923.</title>
        <authorList>
            <person name="Poehlein A."/>
            <person name="Daniel R."/>
        </authorList>
    </citation>
    <scope>NUCLEOTIDE SEQUENCE [LARGE SCALE GENOMIC DNA]</scope>
    <source>
        <strain evidence="1 2">DSM 29923</strain>
    </source>
</reference>
<name>A0A2T0B2A2_9CLOT</name>
<keyword evidence="1" id="KW-0808">Transferase</keyword>
<dbReference type="Proteomes" id="UP000237798">
    <property type="component" value="Unassembled WGS sequence"/>
</dbReference>
<keyword evidence="2" id="KW-1185">Reference proteome</keyword>
<dbReference type="PANTHER" id="PTHR23416">
    <property type="entry name" value="SIALIC ACID SYNTHASE-RELATED"/>
    <property type="match status" value="1"/>
</dbReference>
<organism evidence="1 2">
    <name type="scientific">Clostridium luticellarii</name>
    <dbReference type="NCBI Taxonomy" id="1691940"/>
    <lineage>
        <taxon>Bacteria</taxon>
        <taxon>Bacillati</taxon>
        <taxon>Bacillota</taxon>
        <taxon>Clostridia</taxon>
        <taxon>Eubacteriales</taxon>
        <taxon>Clostridiaceae</taxon>
        <taxon>Clostridium</taxon>
    </lineage>
</organism>
<evidence type="ECO:0000313" key="1">
    <source>
        <dbReference type="EMBL" id="PRR78019.1"/>
    </source>
</evidence>
<dbReference type="PANTHER" id="PTHR23416:SF78">
    <property type="entry name" value="LIPOPOLYSACCHARIDE BIOSYNTHESIS O-ACETYL TRANSFERASE WBBJ-RELATED"/>
    <property type="match status" value="1"/>
</dbReference>
<dbReference type="InterPro" id="IPR001451">
    <property type="entry name" value="Hexapep"/>
</dbReference>